<keyword evidence="3" id="KW-1185">Reference proteome</keyword>
<reference evidence="2 3" key="1">
    <citation type="submission" date="2014-04" db="EMBL/GenBank/DDBJ databases">
        <authorList>
            <consortium name="DOE Joint Genome Institute"/>
            <person name="Kuo A."/>
            <person name="Martino E."/>
            <person name="Perotto S."/>
            <person name="Kohler A."/>
            <person name="Nagy L.G."/>
            <person name="Floudas D."/>
            <person name="Copeland A."/>
            <person name="Barry K.W."/>
            <person name="Cichocki N."/>
            <person name="Veneault-Fourrey C."/>
            <person name="LaButti K."/>
            <person name="Lindquist E.A."/>
            <person name="Lipzen A."/>
            <person name="Lundell T."/>
            <person name="Morin E."/>
            <person name="Murat C."/>
            <person name="Sun H."/>
            <person name="Tunlid A."/>
            <person name="Henrissat B."/>
            <person name="Grigoriev I.V."/>
            <person name="Hibbett D.S."/>
            <person name="Martin F."/>
            <person name="Nordberg H.P."/>
            <person name="Cantor M.N."/>
            <person name="Hua S.X."/>
        </authorList>
    </citation>
    <scope>NUCLEOTIDE SEQUENCE [LARGE SCALE GENOMIC DNA]</scope>
    <source>
        <strain evidence="2 3">Zn</strain>
    </source>
</reference>
<name>A0A0C3H9E0_OIDMZ</name>
<organism evidence="2 3">
    <name type="scientific">Oidiodendron maius (strain Zn)</name>
    <dbReference type="NCBI Taxonomy" id="913774"/>
    <lineage>
        <taxon>Eukaryota</taxon>
        <taxon>Fungi</taxon>
        <taxon>Dikarya</taxon>
        <taxon>Ascomycota</taxon>
        <taxon>Pezizomycotina</taxon>
        <taxon>Leotiomycetes</taxon>
        <taxon>Leotiomycetes incertae sedis</taxon>
        <taxon>Myxotrichaceae</taxon>
        <taxon>Oidiodendron</taxon>
    </lineage>
</organism>
<protein>
    <submittedName>
        <fullName evidence="2">Uncharacterized protein</fullName>
    </submittedName>
</protein>
<proteinExistence type="predicted"/>
<dbReference type="AlphaFoldDB" id="A0A0C3H9E0"/>
<sequence>MKNDSEIPASHILQLPNPQTSSKRNGRSEVNFQSSGYTASIRSTSNVLAGLHYTTGMNYGRQLHSSAVPDVAQSLSRLGSLEAHDLGIGLGQTPVRVAIRDLAEWAESDESTTVSPVLTPSSSTTSFRSLCEDTPHEFKSAVDFGAPTLEISSIRDKAVAVMSQNIVQNGSVVDSIEDDIATEPWRADTLKESNDITDANRQADNPKMECPLKRSRQNMGRQALYWSADEEIRIARSRFGRYGKKCRMRQMDAPRATHDVPPVVVQSAPDVCKIQIGLKETSPEPKEKMPWWSWLTSSITKICPARIESVGI</sequence>
<accession>A0A0C3H9E0</accession>
<dbReference type="EMBL" id="KN832879">
    <property type="protein sequence ID" value="KIM98981.1"/>
    <property type="molecule type" value="Genomic_DNA"/>
</dbReference>
<feature type="compositionally biased region" description="Polar residues" evidence="1">
    <location>
        <begin position="16"/>
        <end position="30"/>
    </location>
</feature>
<gene>
    <name evidence="2" type="ORF">OIDMADRAFT_146651</name>
</gene>
<feature type="region of interest" description="Disordered" evidence="1">
    <location>
        <begin position="1"/>
        <end position="30"/>
    </location>
</feature>
<dbReference type="HOGENOM" id="CLU_891651_0_0_1"/>
<dbReference type="InParanoid" id="A0A0C3H9E0"/>
<dbReference type="Proteomes" id="UP000054321">
    <property type="component" value="Unassembled WGS sequence"/>
</dbReference>
<reference evidence="3" key="2">
    <citation type="submission" date="2015-01" db="EMBL/GenBank/DDBJ databases">
        <title>Evolutionary Origins and Diversification of the Mycorrhizal Mutualists.</title>
        <authorList>
            <consortium name="DOE Joint Genome Institute"/>
            <consortium name="Mycorrhizal Genomics Consortium"/>
            <person name="Kohler A."/>
            <person name="Kuo A."/>
            <person name="Nagy L.G."/>
            <person name="Floudas D."/>
            <person name="Copeland A."/>
            <person name="Barry K.W."/>
            <person name="Cichocki N."/>
            <person name="Veneault-Fourrey C."/>
            <person name="LaButti K."/>
            <person name="Lindquist E.A."/>
            <person name="Lipzen A."/>
            <person name="Lundell T."/>
            <person name="Morin E."/>
            <person name="Murat C."/>
            <person name="Riley R."/>
            <person name="Ohm R."/>
            <person name="Sun H."/>
            <person name="Tunlid A."/>
            <person name="Henrissat B."/>
            <person name="Grigoriev I.V."/>
            <person name="Hibbett D.S."/>
            <person name="Martin F."/>
        </authorList>
    </citation>
    <scope>NUCLEOTIDE SEQUENCE [LARGE SCALE GENOMIC DNA]</scope>
    <source>
        <strain evidence="3">Zn</strain>
    </source>
</reference>
<evidence type="ECO:0000256" key="1">
    <source>
        <dbReference type="SAM" id="MobiDB-lite"/>
    </source>
</evidence>
<evidence type="ECO:0000313" key="3">
    <source>
        <dbReference type="Proteomes" id="UP000054321"/>
    </source>
</evidence>
<evidence type="ECO:0000313" key="2">
    <source>
        <dbReference type="EMBL" id="KIM98981.1"/>
    </source>
</evidence>